<dbReference type="Proteomes" id="UP001589654">
    <property type="component" value="Unassembled WGS sequence"/>
</dbReference>
<sequence length="208" mass="24355">MNRTHILKTALDLFNRRGYSKTHLEDLLEEADITKPNFLDHFDNLEEVVTILFIQLCEESDEAAEKIDKSVPVLGMLHEIMLASYQIQVKYRFIFHDFYNILTKIEIIKDRYFELISLRKTQLKHLFENLVGEGIFKKEMIPGQFDNLASQITMLSDYWLAHNQIMFGPPPKPAFYSKLNYSIIVPYLSEIGLGEFKKFLKTTSPKLD</sequence>
<dbReference type="Pfam" id="PF13972">
    <property type="entry name" value="TetR"/>
    <property type="match status" value="1"/>
</dbReference>
<dbReference type="EMBL" id="JBHMEW010000053">
    <property type="protein sequence ID" value="MFB9211742.1"/>
    <property type="molecule type" value="Genomic_DNA"/>
</dbReference>
<gene>
    <name evidence="4" type="ORF">ACFFUR_07980</name>
</gene>
<dbReference type="Pfam" id="PF00440">
    <property type="entry name" value="TetR_N"/>
    <property type="match status" value="1"/>
</dbReference>
<dbReference type="InterPro" id="IPR009057">
    <property type="entry name" value="Homeodomain-like_sf"/>
</dbReference>
<keyword evidence="5" id="KW-1185">Reference proteome</keyword>
<keyword evidence="1 2" id="KW-0238">DNA-binding</keyword>
<protein>
    <submittedName>
        <fullName evidence="4">TetR/AcrR family transcriptional regulator</fullName>
    </submittedName>
</protein>
<dbReference type="PANTHER" id="PTHR43479">
    <property type="entry name" value="ACREF/ENVCD OPERON REPRESSOR-RELATED"/>
    <property type="match status" value="1"/>
</dbReference>
<feature type="domain" description="HTH tetR-type" evidence="3">
    <location>
        <begin position="1"/>
        <end position="60"/>
    </location>
</feature>
<feature type="DNA-binding region" description="H-T-H motif" evidence="2">
    <location>
        <begin position="23"/>
        <end position="42"/>
    </location>
</feature>
<dbReference type="PANTHER" id="PTHR43479:SF11">
    <property type="entry name" value="ACREF_ENVCD OPERON REPRESSOR-RELATED"/>
    <property type="match status" value="1"/>
</dbReference>
<accession>A0ABV5J4J6</accession>
<dbReference type="SUPFAM" id="SSF46689">
    <property type="entry name" value="Homeodomain-like"/>
    <property type="match status" value="1"/>
</dbReference>
<organism evidence="4 5">
    <name type="scientific">Echinicola jeungdonensis</name>
    <dbReference type="NCBI Taxonomy" id="709343"/>
    <lineage>
        <taxon>Bacteria</taxon>
        <taxon>Pseudomonadati</taxon>
        <taxon>Bacteroidota</taxon>
        <taxon>Cytophagia</taxon>
        <taxon>Cytophagales</taxon>
        <taxon>Cyclobacteriaceae</taxon>
        <taxon>Echinicola</taxon>
    </lineage>
</organism>
<evidence type="ECO:0000313" key="5">
    <source>
        <dbReference type="Proteomes" id="UP001589654"/>
    </source>
</evidence>
<evidence type="ECO:0000256" key="1">
    <source>
        <dbReference type="ARBA" id="ARBA00023125"/>
    </source>
</evidence>
<proteinExistence type="predicted"/>
<name>A0ABV5J4J6_9BACT</name>
<dbReference type="PROSITE" id="PS50977">
    <property type="entry name" value="HTH_TETR_2"/>
    <property type="match status" value="1"/>
</dbReference>
<dbReference type="Gene3D" id="1.10.357.10">
    <property type="entry name" value="Tetracycline Repressor, domain 2"/>
    <property type="match status" value="1"/>
</dbReference>
<comment type="caution">
    <text evidence="4">The sequence shown here is derived from an EMBL/GenBank/DDBJ whole genome shotgun (WGS) entry which is preliminary data.</text>
</comment>
<dbReference type="InterPro" id="IPR025722">
    <property type="entry name" value="TetR"/>
</dbReference>
<evidence type="ECO:0000256" key="2">
    <source>
        <dbReference type="PROSITE-ProRule" id="PRU00335"/>
    </source>
</evidence>
<dbReference type="InterPro" id="IPR050624">
    <property type="entry name" value="HTH-type_Tx_Regulator"/>
</dbReference>
<evidence type="ECO:0000259" key="3">
    <source>
        <dbReference type="PROSITE" id="PS50977"/>
    </source>
</evidence>
<dbReference type="RefSeq" id="WP_290247145.1">
    <property type="nucleotide sequence ID" value="NZ_JAUFQT010000001.1"/>
</dbReference>
<dbReference type="InterPro" id="IPR001647">
    <property type="entry name" value="HTH_TetR"/>
</dbReference>
<reference evidence="4 5" key="1">
    <citation type="submission" date="2024-09" db="EMBL/GenBank/DDBJ databases">
        <authorList>
            <person name="Sun Q."/>
            <person name="Mori K."/>
        </authorList>
    </citation>
    <scope>NUCLEOTIDE SEQUENCE [LARGE SCALE GENOMIC DNA]</scope>
    <source>
        <strain evidence="4 5">CECT 7682</strain>
    </source>
</reference>
<evidence type="ECO:0000313" key="4">
    <source>
        <dbReference type="EMBL" id="MFB9211742.1"/>
    </source>
</evidence>